<reference evidence="1" key="1">
    <citation type="journal article" date="2014" name="Front. Microbiol.">
        <title>High frequency of phylogenetically diverse reductive dehalogenase-homologous genes in deep subseafloor sedimentary metagenomes.</title>
        <authorList>
            <person name="Kawai M."/>
            <person name="Futagami T."/>
            <person name="Toyoda A."/>
            <person name="Takaki Y."/>
            <person name="Nishi S."/>
            <person name="Hori S."/>
            <person name="Arai W."/>
            <person name="Tsubouchi T."/>
            <person name="Morono Y."/>
            <person name="Uchiyama I."/>
            <person name="Ito T."/>
            <person name="Fujiyama A."/>
            <person name="Inagaki F."/>
            <person name="Takami H."/>
        </authorList>
    </citation>
    <scope>NUCLEOTIDE SEQUENCE</scope>
    <source>
        <strain evidence="1">Expedition CK06-06</strain>
    </source>
</reference>
<accession>X1AXR5</accession>
<organism evidence="1">
    <name type="scientific">marine sediment metagenome</name>
    <dbReference type="NCBI Taxonomy" id="412755"/>
    <lineage>
        <taxon>unclassified sequences</taxon>
        <taxon>metagenomes</taxon>
        <taxon>ecological metagenomes</taxon>
    </lineage>
</organism>
<sequence length="43" mass="4686">AFLLTPKDVSFYTALVGALVGIAGWYHQANIQEHKVNGGKNEQ</sequence>
<proteinExistence type="predicted"/>
<feature type="non-terminal residue" evidence="1">
    <location>
        <position position="1"/>
    </location>
</feature>
<comment type="caution">
    <text evidence="1">The sequence shown here is derived from an EMBL/GenBank/DDBJ whole genome shotgun (WGS) entry which is preliminary data.</text>
</comment>
<gene>
    <name evidence="1" type="ORF">S01H4_23291</name>
</gene>
<evidence type="ECO:0000313" key="1">
    <source>
        <dbReference type="EMBL" id="GAG76938.1"/>
    </source>
</evidence>
<name>X1AXR5_9ZZZZ</name>
<dbReference type="EMBL" id="BART01010784">
    <property type="protein sequence ID" value="GAG76938.1"/>
    <property type="molecule type" value="Genomic_DNA"/>
</dbReference>
<dbReference type="AlphaFoldDB" id="X1AXR5"/>
<protein>
    <submittedName>
        <fullName evidence="1">Uncharacterized protein</fullName>
    </submittedName>
</protein>